<dbReference type="PANTHER" id="PTHR31325">
    <property type="entry name" value="OS01G0798800 PROTEIN-RELATED"/>
    <property type="match status" value="1"/>
</dbReference>
<dbReference type="RefSeq" id="XP_048140285.1">
    <property type="nucleotide sequence ID" value="XM_048284328.1"/>
</dbReference>
<organism evidence="3 4">
    <name type="scientific">Rhodamnia argentea</name>
    <dbReference type="NCBI Taxonomy" id="178133"/>
    <lineage>
        <taxon>Eukaryota</taxon>
        <taxon>Viridiplantae</taxon>
        <taxon>Streptophyta</taxon>
        <taxon>Embryophyta</taxon>
        <taxon>Tracheophyta</taxon>
        <taxon>Spermatophyta</taxon>
        <taxon>Magnoliopsida</taxon>
        <taxon>eudicotyledons</taxon>
        <taxon>Gunneridae</taxon>
        <taxon>Pentapetalae</taxon>
        <taxon>rosids</taxon>
        <taxon>malvids</taxon>
        <taxon>Myrtales</taxon>
        <taxon>Myrtaceae</taxon>
        <taxon>Myrtoideae</taxon>
        <taxon>Myrteae</taxon>
        <taxon>Australasian group</taxon>
        <taxon>Rhodamnia</taxon>
    </lineage>
</organism>
<feature type="domain" description="DUF4220" evidence="2">
    <location>
        <begin position="1"/>
        <end position="262"/>
    </location>
</feature>
<evidence type="ECO:0000313" key="3">
    <source>
        <dbReference type="Proteomes" id="UP000827889"/>
    </source>
</evidence>
<dbReference type="GeneID" id="125316311"/>
<evidence type="ECO:0000259" key="2">
    <source>
        <dbReference type="Pfam" id="PF13968"/>
    </source>
</evidence>
<feature type="transmembrane region" description="Helical" evidence="1">
    <location>
        <begin position="151"/>
        <end position="171"/>
    </location>
</feature>
<accession>A0ABM3HUK7</accession>
<sequence length="319" mass="36244">MFIGGSIKYIARTRALYLNSFGTLRGSLLPPADAGPNYAEIMEECIAREDANIQPLIASLPMARHHSPRVRSEGEKILDERTVIKEAFSYYEMFKGLLVDLIFSFDERENSMGFFSSITAKDAFPVIEAELNFFYDHLYTKAAIVHCPSGYIYRAISVGCIVAAFASFHVLNKHGFHEHDVQITYALLLGAICVEVAILGMLVFLDWTIAKMGTSEQHPGNSLQGSIFVEFLLKFKSEGSPLALNRLSDRWSKSVSQYNLIDSRLRRWPKWIEKLINARLRKWPKLIEEILGLIPLGEFLDDLKSRRVEKYSEKLGDLI</sequence>
<evidence type="ECO:0000256" key="1">
    <source>
        <dbReference type="SAM" id="Phobius"/>
    </source>
</evidence>
<dbReference type="InterPro" id="IPR025315">
    <property type="entry name" value="DUF4220"/>
</dbReference>
<keyword evidence="1" id="KW-0812">Transmembrane</keyword>
<dbReference type="Pfam" id="PF13968">
    <property type="entry name" value="DUF4220"/>
    <property type="match status" value="1"/>
</dbReference>
<keyword evidence="1" id="KW-0472">Membrane</keyword>
<protein>
    <submittedName>
        <fullName evidence="4">Uncharacterized protein LOC125316311</fullName>
    </submittedName>
</protein>
<reference evidence="4" key="1">
    <citation type="submission" date="2025-08" db="UniProtKB">
        <authorList>
            <consortium name="RefSeq"/>
        </authorList>
    </citation>
    <scope>IDENTIFICATION</scope>
    <source>
        <tissue evidence="4">Leaf</tissue>
    </source>
</reference>
<gene>
    <name evidence="4" type="primary">LOC125316311</name>
</gene>
<feature type="transmembrane region" description="Helical" evidence="1">
    <location>
        <begin position="183"/>
        <end position="205"/>
    </location>
</feature>
<name>A0ABM3HUK7_9MYRT</name>
<keyword evidence="1" id="KW-1133">Transmembrane helix</keyword>
<dbReference type="Proteomes" id="UP000827889">
    <property type="component" value="Chromosome 8"/>
</dbReference>
<evidence type="ECO:0000313" key="4">
    <source>
        <dbReference type="RefSeq" id="XP_048140285.1"/>
    </source>
</evidence>
<keyword evidence="3" id="KW-1185">Reference proteome</keyword>
<proteinExistence type="predicted"/>